<evidence type="ECO:0000256" key="4">
    <source>
        <dbReference type="ARBA" id="ARBA00022490"/>
    </source>
</evidence>
<sequence>MSAQIAQGALVCEDRVELVGDVTIGTRTLIHPSVKIIAEAGPVIIGENNLIEEQTVIVNKFKEGDDRNNIKVMIIGDNNVFEVGTYSEALKIGDNNIFECKSKVGREVTVSNGCIIGAMCELNTNEILQDNTIITVKQRRIANEKPQSQLSQLDFLSKLLTNFQKFKKPNTTVRT</sequence>
<dbReference type="Gene3D" id="2.160.10.10">
    <property type="entry name" value="Hexapeptide repeat proteins"/>
    <property type="match status" value="1"/>
</dbReference>
<dbReference type="PANTHER" id="PTHR13072:SF0">
    <property type="entry name" value="DYNACTIN SUBUNIT 6"/>
    <property type="match status" value="1"/>
</dbReference>
<organism evidence="7 8">
    <name type="scientific">Brachionus plicatilis</name>
    <name type="common">Marine rotifer</name>
    <name type="synonym">Brachionus muelleri</name>
    <dbReference type="NCBI Taxonomy" id="10195"/>
    <lineage>
        <taxon>Eukaryota</taxon>
        <taxon>Metazoa</taxon>
        <taxon>Spiralia</taxon>
        <taxon>Gnathifera</taxon>
        <taxon>Rotifera</taxon>
        <taxon>Eurotatoria</taxon>
        <taxon>Monogononta</taxon>
        <taxon>Pseudotrocha</taxon>
        <taxon>Ploima</taxon>
        <taxon>Brachionidae</taxon>
        <taxon>Brachionus</taxon>
    </lineage>
</organism>
<dbReference type="AlphaFoldDB" id="A0A3M7QN94"/>
<keyword evidence="5" id="KW-0206">Cytoskeleton</keyword>
<comment type="similarity">
    <text evidence="2">Belongs to the dynactin subunits 5/6 family. Dynactin subunit 6 subfamily.</text>
</comment>
<comment type="caution">
    <text evidence="7">The sequence shown here is derived from an EMBL/GenBank/DDBJ whole genome shotgun (WGS) entry which is preliminary data.</text>
</comment>
<dbReference type="STRING" id="10195.A0A3M7QN94"/>
<comment type="subcellular location">
    <subcellularLocation>
        <location evidence="1">Cytoplasm</location>
        <location evidence="1">Cytoskeleton</location>
    </subcellularLocation>
</comment>
<evidence type="ECO:0000313" key="7">
    <source>
        <dbReference type="EMBL" id="RNA12886.1"/>
    </source>
</evidence>
<dbReference type="Proteomes" id="UP000276133">
    <property type="component" value="Unassembled WGS sequence"/>
</dbReference>
<gene>
    <name evidence="7" type="ORF">BpHYR1_035300</name>
</gene>
<comment type="function">
    <text evidence="6">Part of the dynactin complex that activates the molecular motor dynein for ultra-processive transport along microtubules.</text>
</comment>
<evidence type="ECO:0000256" key="6">
    <source>
        <dbReference type="ARBA" id="ARBA00034687"/>
    </source>
</evidence>
<keyword evidence="8" id="KW-1185">Reference proteome</keyword>
<dbReference type="EMBL" id="REGN01005571">
    <property type="protein sequence ID" value="RNA12886.1"/>
    <property type="molecule type" value="Genomic_DNA"/>
</dbReference>
<dbReference type="SUPFAM" id="SSF51161">
    <property type="entry name" value="Trimeric LpxA-like enzymes"/>
    <property type="match status" value="1"/>
</dbReference>
<evidence type="ECO:0000256" key="2">
    <source>
        <dbReference type="ARBA" id="ARBA00007719"/>
    </source>
</evidence>
<evidence type="ECO:0000313" key="8">
    <source>
        <dbReference type="Proteomes" id="UP000276133"/>
    </source>
</evidence>
<evidence type="ECO:0000256" key="5">
    <source>
        <dbReference type="ARBA" id="ARBA00023212"/>
    </source>
</evidence>
<dbReference type="GO" id="GO:0007052">
    <property type="term" value="P:mitotic spindle organization"/>
    <property type="evidence" value="ECO:0007669"/>
    <property type="project" value="TreeGrafter"/>
</dbReference>
<keyword evidence="4" id="KW-0963">Cytoplasm</keyword>
<dbReference type="InterPro" id="IPR011004">
    <property type="entry name" value="Trimer_LpxA-like_sf"/>
</dbReference>
<dbReference type="CDD" id="cd04646">
    <property type="entry name" value="LbH_Dynactin_6"/>
    <property type="match status" value="1"/>
</dbReference>
<reference evidence="7 8" key="1">
    <citation type="journal article" date="2018" name="Sci. Rep.">
        <title>Genomic signatures of local adaptation to the degree of environmental predictability in rotifers.</title>
        <authorList>
            <person name="Franch-Gras L."/>
            <person name="Hahn C."/>
            <person name="Garcia-Roger E.M."/>
            <person name="Carmona M.J."/>
            <person name="Serra M."/>
            <person name="Gomez A."/>
        </authorList>
    </citation>
    <scope>NUCLEOTIDE SEQUENCE [LARGE SCALE GENOMIC DNA]</scope>
    <source>
        <strain evidence="7">HYR1</strain>
    </source>
</reference>
<dbReference type="PANTHER" id="PTHR13072">
    <property type="entry name" value="DYNACTIN 6"/>
    <property type="match status" value="1"/>
</dbReference>
<dbReference type="InterPro" id="IPR027777">
    <property type="entry name" value="DCTN6"/>
</dbReference>
<proteinExistence type="inferred from homology"/>
<protein>
    <recommendedName>
        <fullName evidence="3">Dynactin subunit 6</fullName>
    </recommendedName>
</protein>
<accession>A0A3M7QN94</accession>
<dbReference type="GO" id="GO:0005869">
    <property type="term" value="C:dynactin complex"/>
    <property type="evidence" value="ECO:0007669"/>
    <property type="project" value="InterPro"/>
</dbReference>
<dbReference type="GO" id="GO:0070840">
    <property type="term" value="F:dynein complex binding"/>
    <property type="evidence" value="ECO:0007669"/>
    <property type="project" value="TreeGrafter"/>
</dbReference>
<dbReference type="OrthoDB" id="2355at2759"/>
<evidence type="ECO:0000256" key="3">
    <source>
        <dbReference type="ARBA" id="ARBA00016573"/>
    </source>
</evidence>
<evidence type="ECO:0000256" key="1">
    <source>
        <dbReference type="ARBA" id="ARBA00004245"/>
    </source>
</evidence>
<name>A0A3M7QN94_BRAPC</name>